<dbReference type="NCBIfam" id="TIGR02937">
    <property type="entry name" value="sigma70-ECF"/>
    <property type="match status" value="1"/>
</dbReference>
<evidence type="ECO:0000256" key="5">
    <source>
        <dbReference type="SAM" id="MobiDB-lite"/>
    </source>
</evidence>
<evidence type="ECO:0000313" key="9">
    <source>
        <dbReference type="Proteomes" id="UP001500403"/>
    </source>
</evidence>
<dbReference type="Gene3D" id="1.10.1740.10">
    <property type="match status" value="1"/>
</dbReference>
<comment type="caution">
    <text evidence="8">The sequence shown here is derived from an EMBL/GenBank/DDBJ whole genome shotgun (WGS) entry which is preliminary data.</text>
</comment>
<protein>
    <recommendedName>
        <fullName evidence="10">RNA polymerase</fullName>
    </recommendedName>
</protein>
<dbReference type="InterPro" id="IPR039425">
    <property type="entry name" value="RNA_pol_sigma-70-like"/>
</dbReference>
<dbReference type="EMBL" id="BAAAUD010000116">
    <property type="protein sequence ID" value="GAA2974980.1"/>
    <property type="molecule type" value="Genomic_DNA"/>
</dbReference>
<evidence type="ECO:0000256" key="2">
    <source>
        <dbReference type="ARBA" id="ARBA00023015"/>
    </source>
</evidence>
<dbReference type="InterPro" id="IPR014284">
    <property type="entry name" value="RNA_pol_sigma-70_dom"/>
</dbReference>
<keyword evidence="4" id="KW-0804">Transcription</keyword>
<keyword evidence="3" id="KW-0731">Sigma factor</keyword>
<evidence type="ECO:0000256" key="1">
    <source>
        <dbReference type="ARBA" id="ARBA00010641"/>
    </source>
</evidence>
<feature type="domain" description="RNA polymerase sigma-70 region 2" evidence="6">
    <location>
        <begin position="47"/>
        <end position="115"/>
    </location>
</feature>
<dbReference type="InterPro" id="IPR013249">
    <property type="entry name" value="RNA_pol_sigma70_r4_t2"/>
</dbReference>
<keyword evidence="9" id="KW-1185">Reference proteome</keyword>
<evidence type="ECO:0000256" key="3">
    <source>
        <dbReference type="ARBA" id="ARBA00023082"/>
    </source>
</evidence>
<reference evidence="9" key="1">
    <citation type="journal article" date="2019" name="Int. J. Syst. Evol. Microbiol.">
        <title>The Global Catalogue of Microorganisms (GCM) 10K type strain sequencing project: providing services to taxonomists for standard genome sequencing and annotation.</title>
        <authorList>
            <consortium name="The Broad Institute Genomics Platform"/>
            <consortium name="The Broad Institute Genome Sequencing Center for Infectious Disease"/>
            <person name="Wu L."/>
            <person name="Ma J."/>
        </authorList>
    </citation>
    <scope>NUCLEOTIDE SEQUENCE [LARGE SCALE GENOMIC DNA]</scope>
    <source>
        <strain evidence="9">JCM 9088</strain>
    </source>
</reference>
<feature type="region of interest" description="Disordered" evidence="5">
    <location>
        <begin position="212"/>
        <end position="242"/>
    </location>
</feature>
<organism evidence="8 9">
    <name type="scientific">Streptomyces enissocaesilis</name>
    <dbReference type="NCBI Taxonomy" id="332589"/>
    <lineage>
        <taxon>Bacteria</taxon>
        <taxon>Bacillati</taxon>
        <taxon>Actinomycetota</taxon>
        <taxon>Actinomycetes</taxon>
        <taxon>Kitasatosporales</taxon>
        <taxon>Streptomycetaceae</taxon>
        <taxon>Streptomyces</taxon>
        <taxon>Streptomyces rochei group</taxon>
    </lineage>
</organism>
<feature type="domain" description="RNA polymerase sigma factor 70 region 4 type 2" evidence="7">
    <location>
        <begin position="148"/>
        <end position="199"/>
    </location>
</feature>
<keyword evidence="2" id="KW-0805">Transcription regulation</keyword>
<dbReference type="Proteomes" id="UP001500403">
    <property type="component" value="Unassembled WGS sequence"/>
</dbReference>
<gene>
    <name evidence="8" type="ORF">GCM10010446_68970</name>
</gene>
<comment type="similarity">
    <text evidence="1">Belongs to the sigma-70 factor family. ECF subfamily.</text>
</comment>
<dbReference type="InterPro" id="IPR036388">
    <property type="entry name" value="WH-like_DNA-bd_sf"/>
</dbReference>
<dbReference type="Gene3D" id="1.10.10.10">
    <property type="entry name" value="Winged helix-like DNA-binding domain superfamily/Winged helix DNA-binding domain"/>
    <property type="match status" value="1"/>
</dbReference>
<dbReference type="PANTHER" id="PTHR43133:SF25">
    <property type="entry name" value="RNA POLYMERASE SIGMA FACTOR RFAY-RELATED"/>
    <property type="match status" value="1"/>
</dbReference>
<evidence type="ECO:0000256" key="4">
    <source>
        <dbReference type="ARBA" id="ARBA00023163"/>
    </source>
</evidence>
<evidence type="ECO:0000259" key="7">
    <source>
        <dbReference type="Pfam" id="PF08281"/>
    </source>
</evidence>
<sequence length="242" mass="27072">MMNCGGSIGRHVVRITGTPEGWRTRQGVDFSLHARIRAGDPEAFRELFQDHAQMVYRHAVRASGDWAVAQDVVSLTFLEAWRLRGKLRDEGDTPRPWLMGIATNVLRNTARAARRHDRAVARMPATETVPDFADELIGRMADAEQLAAAQAVLAQLRRAEREVFTLCVWSGLSYAEAAQALGVPVGTVRSRLARARSRLRKLAELELRKRRAEREKWEPAAGGGQVRGGRTEAARSNKERNR</sequence>
<dbReference type="Pfam" id="PF08281">
    <property type="entry name" value="Sigma70_r4_2"/>
    <property type="match status" value="1"/>
</dbReference>
<dbReference type="PANTHER" id="PTHR43133">
    <property type="entry name" value="RNA POLYMERASE ECF-TYPE SIGMA FACTO"/>
    <property type="match status" value="1"/>
</dbReference>
<name>A0ABP6K8T3_9ACTN</name>
<dbReference type="Pfam" id="PF04542">
    <property type="entry name" value="Sigma70_r2"/>
    <property type="match status" value="1"/>
</dbReference>
<accession>A0ABP6K8T3</accession>
<dbReference type="InterPro" id="IPR013324">
    <property type="entry name" value="RNA_pol_sigma_r3/r4-like"/>
</dbReference>
<evidence type="ECO:0008006" key="10">
    <source>
        <dbReference type="Google" id="ProtNLM"/>
    </source>
</evidence>
<evidence type="ECO:0000259" key="6">
    <source>
        <dbReference type="Pfam" id="PF04542"/>
    </source>
</evidence>
<dbReference type="SUPFAM" id="SSF88946">
    <property type="entry name" value="Sigma2 domain of RNA polymerase sigma factors"/>
    <property type="match status" value="1"/>
</dbReference>
<evidence type="ECO:0000313" key="8">
    <source>
        <dbReference type="EMBL" id="GAA2974980.1"/>
    </source>
</evidence>
<dbReference type="SUPFAM" id="SSF88659">
    <property type="entry name" value="Sigma3 and sigma4 domains of RNA polymerase sigma factors"/>
    <property type="match status" value="1"/>
</dbReference>
<feature type="compositionally biased region" description="Basic and acidic residues" evidence="5">
    <location>
        <begin position="229"/>
        <end position="242"/>
    </location>
</feature>
<dbReference type="InterPro" id="IPR007627">
    <property type="entry name" value="RNA_pol_sigma70_r2"/>
</dbReference>
<dbReference type="InterPro" id="IPR013325">
    <property type="entry name" value="RNA_pol_sigma_r2"/>
</dbReference>
<proteinExistence type="inferred from homology"/>